<dbReference type="STRING" id="1678637.AC230_04260"/>
<keyword evidence="3" id="KW-1185">Reference proteome</keyword>
<feature type="region of interest" description="Disordered" evidence="1">
    <location>
        <begin position="1"/>
        <end position="47"/>
    </location>
</feature>
<dbReference type="Proteomes" id="UP000037288">
    <property type="component" value="Unassembled WGS sequence"/>
</dbReference>
<dbReference type="AlphaFoldDB" id="A0A0K9XNH6"/>
<dbReference type="OrthoDB" id="4332105at2"/>
<evidence type="ECO:0000313" key="3">
    <source>
        <dbReference type="Proteomes" id="UP000037288"/>
    </source>
</evidence>
<name>A0A0K9XNH6_9ACTN</name>
<dbReference type="PATRIC" id="fig|1678637.3.peg.930"/>
<proteinExistence type="predicted"/>
<evidence type="ECO:0000256" key="1">
    <source>
        <dbReference type="SAM" id="MobiDB-lite"/>
    </source>
</evidence>
<sequence>MDRLRRWWGTDGRRPAEPDGRTAKRSGRDGGAGGEERAGRSGRSAGKHPNLFEAAAAYIAACAENDQDSGAEAARWVSPEALGFGVNELACRAVRTLAREHGTSPREVARSLLGLPRG</sequence>
<organism evidence="2 3">
    <name type="scientific">Streptomyces caatingaensis</name>
    <dbReference type="NCBI Taxonomy" id="1678637"/>
    <lineage>
        <taxon>Bacteria</taxon>
        <taxon>Bacillati</taxon>
        <taxon>Actinomycetota</taxon>
        <taxon>Actinomycetes</taxon>
        <taxon>Kitasatosporales</taxon>
        <taxon>Streptomycetaceae</taxon>
        <taxon>Streptomyces</taxon>
    </lineage>
</organism>
<protein>
    <submittedName>
        <fullName evidence="2">Uncharacterized protein</fullName>
    </submittedName>
</protein>
<comment type="caution">
    <text evidence="2">The sequence shown here is derived from an EMBL/GenBank/DDBJ whole genome shotgun (WGS) entry which is preliminary data.</text>
</comment>
<dbReference type="EMBL" id="LFXA01000002">
    <property type="protein sequence ID" value="KNB54242.1"/>
    <property type="molecule type" value="Genomic_DNA"/>
</dbReference>
<reference evidence="3" key="1">
    <citation type="submission" date="2015-07" db="EMBL/GenBank/DDBJ databases">
        <title>Draft genome sequence of Streptomyces sp. CMAA 1322, a bacterium isolated from Caatinga biome, from dry forest semiarid of Brazil.</title>
        <authorList>
            <person name="Santos S.N."/>
            <person name="Gacesa R."/>
            <person name="Taketani R.G."/>
            <person name="Long P.F."/>
            <person name="Melo I.S."/>
        </authorList>
    </citation>
    <scope>NUCLEOTIDE SEQUENCE [LARGE SCALE GENOMIC DNA]</scope>
    <source>
        <strain evidence="3">CMAA 1322</strain>
    </source>
</reference>
<evidence type="ECO:0000313" key="2">
    <source>
        <dbReference type="EMBL" id="KNB54242.1"/>
    </source>
</evidence>
<accession>A0A0K9XNH6</accession>
<gene>
    <name evidence="2" type="ORF">AC230_04260</name>
</gene>
<feature type="compositionally biased region" description="Basic and acidic residues" evidence="1">
    <location>
        <begin position="11"/>
        <end position="39"/>
    </location>
</feature>